<keyword evidence="2" id="KW-1185">Reference proteome</keyword>
<organism evidence="1 2">
    <name type="scientific">Cerrena zonata</name>
    <dbReference type="NCBI Taxonomy" id="2478898"/>
    <lineage>
        <taxon>Eukaryota</taxon>
        <taxon>Fungi</taxon>
        <taxon>Dikarya</taxon>
        <taxon>Basidiomycota</taxon>
        <taxon>Agaricomycotina</taxon>
        <taxon>Agaricomycetes</taxon>
        <taxon>Polyporales</taxon>
        <taxon>Cerrenaceae</taxon>
        <taxon>Cerrena</taxon>
    </lineage>
</organism>
<dbReference type="EMBL" id="JASBNA010000035">
    <property type="protein sequence ID" value="KAK7682501.1"/>
    <property type="molecule type" value="Genomic_DNA"/>
</dbReference>
<proteinExistence type="predicted"/>
<dbReference type="Proteomes" id="UP001385951">
    <property type="component" value="Unassembled WGS sequence"/>
</dbReference>
<reference evidence="1 2" key="1">
    <citation type="submission" date="2022-09" db="EMBL/GenBank/DDBJ databases">
        <authorList>
            <person name="Palmer J.M."/>
        </authorList>
    </citation>
    <scope>NUCLEOTIDE SEQUENCE [LARGE SCALE GENOMIC DNA]</scope>
    <source>
        <strain evidence="1 2">DSM 7382</strain>
    </source>
</reference>
<protein>
    <submittedName>
        <fullName evidence="1">Uncharacterized protein</fullName>
    </submittedName>
</protein>
<comment type="caution">
    <text evidence="1">The sequence shown here is derived from an EMBL/GenBank/DDBJ whole genome shotgun (WGS) entry which is preliminary data.</text>
</comment>
<name>A0AAW0FYS0_9APHY</name>
<evidence type="ECO:0000313" key="2">
    <source>
        <dbReference type="Proteomes" id="UP001385951"/>
    </source>
</evidence>
<dbReference type="AlphaFoldDB" id="A0AAW0FYS0"/>
<gene>
    <name evidence="1" type="ORF">QCA50_014301</name>
</gene>
<sequence length="106" mass="12307">MLRLWYQIPTPTLHHHSIQNRIVTLCVRDQFHHQYKDSITLTIPLAPTNSKNVKRRETSKPTQSLVNLPNRPQKLIKFDNSIRLWVMSDCIHEFSTLYDGLIGGSG</sequence>
<evidence type="ECO:0000313" key="1">
    <source>
        <dbReference type="EMBL" id="KAK7682501.1"/>
    </source>
</evidence>
<accession>A0AAW0FYS0</accession>